<name>A0A2T1D996_9CYAN</name>
<evidence type="ECO:0000313" key="3">
    <source>
        <dbReference type="Proteomes" id="UP000238634"/>
    </source>
</evidence>
<feature type="region of interest" description="Disordered" evidence="1">
    <location>
        <begin position="70"/>
        <end position="97"/>
    </location>
</feature>
<reference evidence="2 3" key="1">
    <citation type="submission" date="2018-02" db="EMBL/GenBank/DDBJ databases">
        <authorList>
            <person name="Cohen D.B."/>
            <person name="Kent A.D."/>
        </authorList>
    </citation>
    <scope>NUCLEOTIDE SEQUENCE [LARGE SCALE GENOMIC DNA]</scope>
    <source>
        <strain evidence="2 3">ULC007</strain>
    </source>
</reference>
<dbReference type="EMBL" id="PVWG01000034">
    <property type="protein sequence ID" value="PSB16994.1"/>
    <property type="molecule type" value="Genomic_DNA"/>
</dbReference>
<comment type="caution">
    <text evidence="2">The sequence shown here is derived from an EMBL/GenBank/DDBJ whole genome shotgun (WGS) entry which is preliminary data.</text>
</comment>
<organism evidence="2 3">
    <name type="scientific">Phormidesmis priestleyi ULC007</name>
    <dbReference type="NCBI Taxonomy" id="1920490"/>
    <lineage>
        <taxon>Bacteria</taxon>
        <taxon>Bacillati</taxon>
        <taxon>Cyanobacteriota</taxon>
        <taxon>Cyanophyceae</taxon>
        <taxon>Leptolyngbyales</taxon>
        <taxon>Leptolyngbyaceae</taxon>
        <taxon>Phormidesmis</taxon>
    </lineage>
</organism>
<protein>
    <submittedName>
        <fullName evidence="2">Uncharacterized protein</fullName>
    </submittedName>
</protein>
<dbReference type="RefSeq" id="WP_073074423.1">
    <property type="nucleotide sequence ID" value="NZ_MPPI01000036.1"/>
</dbReference>
<dbReference type="STRING" id="1920490.GCA_001895925_02017"/>
<evidence type="ECO:0000313" key="2">
    <source>
        <dbReference type="EMBL" id="PSB16994.1"/>
    </source>
</evidence>
<dbReference type="AlphaFoldDB" id="A0A2T1D996"/>
<sequence>MSDEYDYFDMFDLSRQDTRQFNYDKLQNLLYKENQRNGRKAETRQSLLKEAVSFFKNETEYQNYLKKLDAGNSSTKAPEPEEPEQPAPGAQQQAVPSKTKLLHKLGDSLKGKLNLPEDGVRATAIDLLVDHLSNKQPQEWQPSVNHQPTVTQQSINLSGNWRDVDGGFFSALNYSITHSGSWLQMQGKTWGILGMQGEGTISGRFVHIDYRFANGVTGQLDLEISANGRSLKGKCTNFSTRLTSDVHFARI</sequence>
<evidence type="ECO:0000256" key="1">
    <source>
        <dbReference type="SAM" id="MobiDB-lite"/>
    </source>
</evidence>
<reference evidence="2 3" key="2">
    <citation type="submission" date="2018-03" db="EMBL/GenBank/DDBJ databases">
        <title>The ancient ancestry and fast evolution of plastids.</title>
        <authorList>
            <person name="Moore K.R."/>
            <person name="Magnabosco C."/>
            <person name="Momper L."/>
            <person name="Gold D.A."/>
            <person name="Bosak T."/>
            <person name="Fournier G.P."/>
        </authorList>
    </citation>
    <scope>NUCLEOTIDE SEQUENCE [LARGE SCALE GENOMIC DNA]</scope>
    <source>
        <strain evidence="2 3">ULC007</strain>
    </source>
</reference>
<dbReference type="Proteomes" id="UP000238634">
    <property type="component" value="Unassembled WGS sequence"/>
</dbReference>
<proteinExistence type="predicted"/>
<gene>
    <name evidence="2" type="ORF">C7B65_20065</name>
</gene>
<keyword evidence="3" id="KW-1185">Reference proteome</keyword>
<accession>A0A2T1D996</accession>